<dbReference type="SUPFAM" id="SSF51126">
    <property type="entry name" value="Pectin lyase-like"/>
    <property type="match status" value="2"/>
</dbReference>
<sequence>MKLFILYFICCCSTLYSQNYQYSLDTSSSTNKGLEKGNAKNQPEEDMYFNAYLLPIERAFELQKVLDKYKTVRLERGSYPGIPIVLKSGQQLIGHPSITKLNVPITIQAGSSKIRLQNINPKTIKFEAGAPITGNVFKSLQYTFLNCKDCTLENNSFINMDKCIVRFDCSNSGYFRNNKFVKLWSHTRSMQTVMKGNTATPSYGNVVLWRNYLIPKGDATDFEQLESMTIVGIDAESWNFQNQGTKPLLYMRNMGNVKIGSFSGLNHGKNPTPVFDIEADNLWMMGKNIYSKSKKDIIRPGTNLLMLSGKHEEYTHEDNSSLNLMAYFKNKEVMLNNKKLTSKASKGDQNTLKNLLMKEDVKTWERPYFHKVPNPVSADQMAARSKKKDQSAMIQAMIDRDGIAELEEGIYYIAKSLHIEVGQGIIGKGSGKTAVVGMTDDFPLIRASDDLTKKGKTSARYYLAHMTLQGGSEGFLVSPLGREKNRLQISSCTFKHLNFRNQKNGMHFDQFYGVDNNFFDNVNFIDCKIGILQTPDPTFDVHKGETTTMMYMDKNVFYKCQIIRCGVGFSLLSRRPNMLNAWIDCNFDSNGISVDMENSTNPIFANCNFKNSKGEYIIGREKSGSFYNCDFTNNSVISVFKLQNAYIEGSRFYGTARMFSKWPNTGFIANSMIQGSLGTMKNGVLINNSFTRIPSLNYYMVEMKDGKTTRMMDQKSNPKPQFLVWQK</sequence>
<dbReference type="InterPro" id="IPR011050">
    <property type="entry name" value="Pectin_lyase_fold/virulence"/>
</dbReference>
<dbReference type="Gene3D" id="2.160.20.10">
    <property type="entry name" value="Single-stranded right-handed beta-helix, Pectin lyase-like"/>
    <property type="match status" value="1"/>
</dbReference>
<evidence type="ECO:0008006" key="2">
    <source>
        <dbReference type="Google" id="ProtNLM"/>
    </source>
</evidence>
<evidence type="ECO:0000313" key="1">
    <source>
        <dbReference type="EMBL" id="KKN19501.1"/>
    </source>
</evidence>
<accession>A0A0F9R2H2</accession>
<gene>
    <name evidence="1" type="ORF">LCGC14_0945100</name>
</gene>
<comment type="caution">
    <text evidence="1">The sequence shown here is derived from an EMBL/GenBank/DDBJ whole genome shotgun (WGS) entry which is preliminary data.</text>
</comment>
<reference evidence="1" key="1">
    <citation type="journal article" date="2015" name="Nature">
        <title>Complex archaea that bridge the gap between prokaryotes and eukaryotes.</title>
        <authorList>
            <person name="Spang A."/>
            <person name="Saw J.H."/>
            <person name="Jorgensen S.L."/>
            <person name="Zaremba-Niedzwiedzka K."/>
            <person name="Martijn J."/>
            <person name="Lind A.E."/>
            <person name="van Eijk R."/>
            <person name="Schleper C."/>
            <person name="Guy L."/>
            <person name="Ettema T.J."/>
        </authorList>
    </citation>
    <scope>NUCLEOTIDE SEQUENCE</scope>
</reference>
<dbReference type="AlphaFoldDB" id="A0A0F9R2H2"/>
<organism evidence="1">
    <name type="scientific">marine sediment metagenome</name>
    <dbReference type="NCBI Taxonomy" id="412755"/>
    <lineage>
        <taxon>unclassified sequences</taxon>
        <taxon>metagenomes</taxon>
        <taxon>ecological metagenomes</taxon>
    </lineage>
</organism>
<dbReference type="EMBL" id="LAZR01003328">
    <property type="protein sequence ID" value="KKN19501.1"/>
    <property type="molecule type" value="Genomic_DNA"/>
</dbReference>
<protein>
    <recommendedName>
        <fullName evidence="2">Right handed beta helix domain-containing protein</fullName>
    </recommendedName>
</protein>
<proteinExistence type="predicted"/>
<name>A0A0F9R2H2_9ZZZZ</name>
<dbReference type="InterPro" id="IPR012334">
    <property type="entry name" value="Pectin_lyas_fold"/>
</dbReference>